<proteinExistence type="predicted"/>
<dbReference type="Proteomes" id="UP001209878">
    <property type="component" value="Unassembled WGS sequence"/>
</dbReference>
<accession>A0AAD9MPJ8</accession>
<comment type="caution">
    <text evidence="1">The sequence shown here is derived from an EMBL/GenBank/DDBJ whole genome shotgun (WGS) entry which is preliminary data.</text>
</comment>
<dbReference type="AlphaFoldDB" id="A0AAD9MPJ8"/>
<protein>
    <submittedName>
        <fullName evidence="1">Uncharacterized protein</fullName>
    </submittedName>
</protein>
<name>A0AAD9MPJ8_RIDPI</name>
<keyword evidence="2" id="KW-1185">Reference proteome</keyword>
<organism evidence="1 2">
    <name type="scientific">Ridgeia piscesae</name>
    <name type="common">Tubeworm</name>
    <dbReference type="NCBI Taxonomy" id="27915"/>
    <lineage>
        <taxon>Eukaryota</taxon>
        <taxon>Metazoa</taxon>
        <taxon>Spiralia</taxon>
        <taxon>Lophotrochozoa</taxon>
        <taxon>Annelida</taxon>
        <taxon>Polychaeta</taxon>
        <taxon>Sedentaria</taxon>
        <taxon>Canalipalpata</taxon>
        <taxon>Sabellida</taxon>
        <taxon>Siboglinidae</taxon>
        <taxon>Ridgeia</taxon>
    </lineage>
</organism>
<evidence type="ECO:0000313" key="1">
    <source>
        <dbReference type="EMBL" id="KAK2139001.1"/>
    </source>
</evidence>
<evidence type="ECO:0000313" key="2">
    <source>
        <dbReference type="Proteomes" id="UP001209878"/>
    </source>
</evidence>
<reference evidence="1" key="1">
    <citation type="journal article" date="2023" name="Mol. Biol. Evol.">
        <title>Third-Generation Sequencing Reveals the Adaptive Role of the Epigenome in Three Deep-Sea Polychaetes.</title>
        <authorList>
            <person name="Perez M."/>
            <person name="Aroh O."/>
            <person name="Sun Y."/>
            <person name="Lan Y."/>
            <person name="Juniper S.K."/>
            <person name="Young C.R."/>
            <person name="Angers B."/>
            <person name="Qian P.Y."/>
        </authorList>
    </citation>
    <scope>NUCLEOTIDE SEQUENCE</scope>
    <source>
        <strain evidence="1">R07B-5</strain>
    </source>
</reference>
<gene>
    <name evidence="1" type="ORF">NP493_6835g00000</name>
</gene>
<dbReference type="EMBL" id="JAODUO010006819">
    <property type="protein sequence ID" value="KAK2139001.1"/>
    <property type="molecule type" value="Genomic_DNA"/>
</dbReference>
<sequence length="142" mass="16284">MCGKLLHYVPNLATPKVDALTAKSPFCNPNGIGVSLERTTTRNPWPLSITLMMARTEWLLIRAMMHFARNLRMITCAILSPHRAHVMTTNTPRHSPYKYPAAMFSNMYPHVRGNETTVKRMEKTIKLTHRSVSSRDNRTYLT</sequence>